<evidence type="ECO:0000313" key="1">
    <source>
        <dbReference type="EMBL" id="PKI72557.1"/>
    </source>
</evidence>
<name>A0A2I0KVR4_PUNGR</name>
<keyword evidence="2" id="KW-1185">Reference proteome</keyword>
<gene>
    <name evidence="1" type="ORF">CRG98_007079</name>
</gene>
<proteinExistence type="predicted"/>
<dbReference type="Proteomes" id="UP000233551">
    <property type="component" value="Unassembled WGS sequence"/>
</dbReference>
<comment type="caution">
    <text evidence="1">The sequence shown here is derived from an EMBL/GenBank/DDBJ whole genome shotgun (WGS) entry which is preliminary data.</text>
</comment>
<protein>
    <submittedName>
        <fullName evidence="1">Uncharacterized protein</fullName>
    </submittedName>
</protein>
<accession>A0A2I0KVR4</accession>
<reference evidence="1 2" key="1">
    <citation type="submission" date="2017-11" db="EMBL/GenBank/DDBJ databases">
        <title>De-novo sequencing of pomegranate (Punica granatum L.) genome.</title>
        <authorList>
            <person name="Akparov Z."/>
            <person name="Amiraslanov A."/>
            <person name="Hajiyeva S."/>
            <person name="Abbasov M."/>
            <person name="Kaur K."/>
            <person name="Hamwieh A."/>
            <person name="Solovyev V."/>
            <person name="Salamov A."/>
            <person name="Braich B."/>
            <person name="Kosarev P."/>
            <person name="Mahmoud A."/>
            <person name="Hajiyev E."/>
            <person name="Babayeva S."/>
            <person name="Izzatullayeva V."/>
            <person name="Mammadov A."/>
            <person name="Mammadov A."/>
            <person name="Sharifova S."/>
            <person name="Ojaghi J."/>
            <person name="Eynullazada K."/>
            <person name="Bayramov B."/>
            <person name="Abdulazimova A."/>
            <person name="Shahmuradov I."/>
        </authorList>
    </citation>
    <scope>NUCLEOTIDE SEQUENCE [LARGE SCALE GENOMIC DNA]</scope>
    <source>
        <strain evidence="2">cv. AG2017</strain>
        <tissue evidence="1">Leaf</tissue>
    </source>
</reference>
<sequence length="70" mass="7304">MRGPQAVGCVMGTASKVHTKRALLHILPPHSHGDIIGAGPREAAASPPSHYLSAFPPPALPLLRHSLSLL</sequence>
<organism evidence="1 2">
    <name type="scientific">Punica granatum</name>
    <name type="common">Pomegranate</name>
    <dbReference type="NCBI Taxonomy" id="22663"/>
    <lineage>
        <taxon>Eukaryota</taxon>
        <taxon>Viridiplantae</taxon>
        <taxon>Streptophyta</taxon>
        <taxon>Embryophyta</taxon>
        <taxon>Tracheophyta</taxon>
        <taxon>Spermatophyta</taxon>
        <taxon>Magnoliopsida</taxon>
        <taxon>eudicotyledons</taxon>
        <taxon>Gunneridae</taxon>
        <taxon>Pentapetalae</taxon>
        <taxon>rosids</taxon>
        <taxon>malvids</taxon>
        <taxon>Myrtales</taxon>
        <taxon>Lythraceae</taxon>
        <taxon>Punica</taxon>
    </lineage>
</organism>
<evidence type="ECO:0000313" key="2">
    <source>
        <dbReference type="Proteomes" id="UP000233551"/>
    </source>
</evidence>
<dbReference type="EMBL" id="PGOL01000320">
    <property type="protein sequence ID" value="PKI72557.1"/>
    <property type="molecule type" value="Genomic_DNA"/>
</dbReference>
<dbReference type="AlphaFoldDB" id="A0A2I0KVR4"/>